<dbReference type="Pfam" id="PF03704">
    <property type="entry name" value="BTAD"/>
    <property type="match status" value="1"/>
</dbReference>
<dbReference type="Gene3D" id="1.10.10.10">
    <property type="entry name" value="Winged helix-like DNA-binding domain superfamily/Winged helix DNA-binding domain"/>
    <property type="match status" value="1"/>
</dbReference>
<feature type="DNA-binding region" description="OmpR/PhoB-type" evidence="6">
    <location>
        <begin position="1"/>
        <end position="90"/>
    </location>
</feature>
<keyword evidence="2" id="KW-0805">Transcription regulation</keyword>
<feature type="domain" description="OmpR/PhoB-type" evidence="7">
    <location>
        <begin position="1"/>
        <end position="90"/>
    </location>
</feature>
<dbReference type="PANTHER" id="PTHR35807">
    <property type="entry name" value="TRANSCRIPTIONAL REGULATOR REDD-RELATED"/>
    <property type="match status" value="1"/>
</dbReference>
<proteinExistence type="inferred from homology"/>
<feature type="repeat" description="TPR" evidence="5">
    <location>
        <begin position="845"/>
        <end position="878"/>
    </location>
</feature>
<dbReference type="CDD" id="cd15831">
    <property type="entry name" value="BTAD"/>
    <property type="match status" value="1"/>
</dbReference>
<dbReference type="InterPro" id="IPR036388">
    <property type="entry name" value="WH-like_DNA-bd_sf"/>
</dbReference>
<dbReference type="InterPro" id="IPR011990">
    <property type="entry name" value="TPR-like_helical_dom_sf"/>
</dbReference>
<dbReference type="RefSeq" id="WP_204033034.1">
    <property type="nucleotide sequence ID" value="NZ_BOPC01000011.1"/>
</dbReference>
<dbReference type="PANTHER" id="PTHR35807:SF1">
    <property type="entry name" value="TRANSCRIPTIONAL REGULATOR REDD"/>
    <property type="match status" value="1"/>
</dbReference>
<dbReference type="Pfam" id="PF13424">
    <property type="entry name" value="TPR_12"/>
    <property type="match status" value="2"/>
</dbReference>
<dbReference type="Gene3D" id="1.25.40.10">
    <property type="entry name" value="Tetratricopeptide repeat domain"/>
    <property type="match status" value="2"/>
</dbReference>
<keyword evidence="3 6" id="KW-0238">DNA-binding</keyword>
<evidence type="ECO:0000313" key="9">
    <source>
        <dbReference type="Proteomes" id="UP000653076"/>
    </source>
</evidence>
<reference evidence="8 9" key="1">
    <citation type="submission" date="2021-01" db="EMBL/GenBank/DDBJ databases">
        <title>Whole genome shotgun sequence of Verrucosispora qiuiae NBRC 106684.</title>
        <authorList>
            <person name="Komaki H."/>
            <person name="Tamura T."/>
        </authorList>
    </citation>
    <scope>NUCLEOTIDE SEQUENCE [LARGE SCALE GENOMIC DNA]</scope>
    <source>
        <strain evidence="8 9">NBRC 106684</strain>
    </source>
</reference>
<dbReference type="Pfam" id="PF00486">
    <property type="entry name" value="Trans_reg_C"/>
    <property type="match status" value="1"/>
</dbReference>
<dbReference type="Proteomes" id="UP000653076">
    <property type="component" value="Unassembled WGS sequence"/>
</dbReference>
<evidence type="ECO:0000256" key="2">
    <source>
        <dbReference type="ARBA" id="ARBA00023015"/>
    </source>
</evidence>
<comment type="similarity">
    <text evidence="1">Belongs to the AfsR/DnrI/RedD regulatory family.</text>
</comment>
<dbReference type="InterPro" id="IPR001867">
    <property type="entry name" value="OmpR/PhoB-type_DNA-bd"/>
</dbReference>
<evidence type="ECO:0000256" key="6">
    <source>
        <dbReference type="PROSITE-ProRule" id="PRU01091"/>
    </source>
</evidence>
<dbReference type="InterPro" id="IPR051677">
    <property type="entry name" value="AfsR-DnrI-RedD_regulator"/>
</dbReference>
<evidence type="ECO:0000313" key="8">
    <source>
        <dbReference type="EMBL" id="GIJ25627.1"/>
    </source>
</evidence>
<dbReference type="InterPro" id="IPR027417">
    <property type="entry name" value="P-loop_NTPase"/>
</dbReference>
<accession>A0ABQ4J643</accession>
<organism evidence="8 9">
    <name type="scientific">Micromonospora qiuiae</name>
    <dbReference type="NCBI Taxonomy" id="502268"/>
    <lineage>
        <taxon>Bacteria</taxon>
        <taxon>Bacillati</taxon>
        <taxon>Actinomycetota</taxon>
        <taxon>Actinomycetes</taxon>
        <taxon>Micromonosporales</taxon>
        <taxon>Micromonosporaceae</taxon>
        <taxon>Micromonospora</taxon>
    </lineage>
</organism>
<dbReference type="PROSITE" id="PS51755">
    <property type="entry name" value="OMPR_PHOB"/>
    <property type="match status" value="1"/>
</dbReference>
<dbReference type="PRINTS" id="PR00364">
    <property type="entry name" value="DISEASERSIST"/>
</dbReference>
<gene>
    <name evidence="8" type="ORF">Vqi01_07890</name>
</gene>
<dbReference type="SMART" id="SM00862">
    <property type="entry name" value="Trans_reg_C"/>
    <property type="match status" value="1"/>
</dbReference>
<name>A0ABQ4J643_9ACTN</name>
<keyword evidence="4" id="KW-0804">Transcription</keyword>
<evidence type="ECO:0000259" key="7">
    <source>
        <dbReference type="PROSITE" id="PS51755"/>
    </source>
</evidence>
<keyword evidence="5" id="KW-0802">TPR repeat</keyword>
<keyword evidence="9" id="KW-1185">Reference proteome</keyword>
<evidence type="ECO:0000256" key="1">
    <source>
        <dbReference type="ARBA" id="ARBA00005820"/>
    </source>
</evidence>
<protein>
    <submittedName>
        <fullName evidence="8">SARP family transcriptional regulator</fullName>
    </submittedName>
</protein>
<evidence type="ECO:0000256" key="5">
    <source>
        <dbReference type="PROSITE-ProRule" id="PRU00339"/>
    </source>
</evidence>
<dbReference type="SUPFAM" id="SSF52540">
    <property type="entry name" value="P-loop containing nucleoside triphosphate hydrolases"/>
    <property type="match status" value="1"/>
</dbReference>
<dbReference type="PROSITE" id="PS50005">
    <property type="entry name" value="TPR"/>
    <property type="match status" value="1"/>
</dbReference>
<dbReference type="SMART" id="SM01043">
    <property type="entry name" value="BTAD"/>
    <property type="match status" value="1"/>
</dbReference>
<evidence type="ECO:0000256" key="3">
    <source>
        <dbReference type="ARBA" id="ARBA00023125"/>
    </source>
</evidence>
<dbReference type="InterPro" id="IPR005158">
    <property type="entry name" value="BTAD"/>
</dbReference>
<dbReference type="InterPro" id="IPR016032">
    <property type="entry name" value="Sig_transdc_resp-reg_C-effctor"/>
</dbReference>
<dbReference type="SMART" id="SM00028">
    <property type="entry name" value="TPR"/>
    <property type="match status" value="5"/>
</dbReference>
<comment type="caution">
    <text evidence="8">The sequence shown here is derived from an EMBL/GenBank/DDBJ whole genome shotgun (WGS) entry which is preliminary data.</text>
</comment>
<dbReference type="Gene3D" id="3.40.50.300">
    <property type="entry name" value="P-loop containing nucleotide triphosphate hydrolases"/>
    <property type="match status" value="1"/>
</dbReference>
<dbReference type="SUPFAM" id="SSF46894">
    <property type="entry name" value="C-terminal effector domain of the bipartite response regulators"/>
    <property type="match status" value="1"/>
</dbReference>
<dbReference type="InterPro" id="IPR019734">
    <property type="entry name" value="TPR_rpt"/>
</dbReference>
<dbReference type="EMBL" id="BOPC01000011">
    <property type="protein sequence ID" value="GIJ25627.1"/>
    <property type="molecule type" value="Genomic_DNA"/>
</dbReference>
<sequence length="935" mass="100110">MQVRLLGPVDVAVGAVARSVPGLRRKAVLAVLSLHAGEIVSTGRLIDILWGDRAPATARNTLQAHVSYLRKVIGGREAIVARPPGYVLQIGPEATDAAAAERLIGQAKRSADPDRVASGLRAALALWRGPALADVGGVGWLEAQAERLTHLRREAAHALIEVRLTMGEHIDLVPELQRLTAQQPYDEGLHRQLMIALYGAGRQAEALATYQRLRERLAEDLGIAPTPTLRQLEVAILRQDPGLDPQPRVITVATPPPDRAVPAQLPLATRTFVSRTAELAHLDAILDKMAEADPTRPEAVVISAFSGTAGIGKTALAVHWAHRVAARFPDGQLYVNLRGFDPAASVLDPAAAIRSFLDAFGIPVQQIPADLDAQASLYRSTLAGKRVLVLLDNARDVEQVRPLLPGSPGCLVLITSRNRLTPLVATEGAHSLALDLLSPAEARELLVGRLGADRIAAESQAVDDIVARCAGLPLALAVAAARAATQHTFSLAAIAAQLRDTAGHLDALRGGDAATDIRTVFSWSYRTLSPDAARLFRLLGLHPGPDLTAPAAASLAGIPIQPARLLLAELVDAHLLTERSPGRYTFHDLLRVYAAEQAYDLDDEDTRRAALNRILDHYLHAAHAATALLGPSLAPPISPAPLPAGITTEEHADDDAALAWFTAERVVLLAAVEYAAEAGFGAHAWQLAWALSTFLVRQGFWPDQVTAQTTALAAARRAGDLTGQANALLNLSIGYSRSGQMDSALPCLQQAAELFETVGDPAGQATALEGLAWLAERQGRLAEALSMMQRGLELVGAEEHRYAAVRLLNGVGWCHALLGEHELAVTYCERALDVSQGLNDRNNEAATWDSLGYAHRHLGNYRQAVTCYERSVGLYRELTDNYNEALTLADLGDAHHDAGHCRAAHQAWQRAVEILDRLGHPDADPVRAKLTARPG</sequence>
<evidence type="ECO:0000256" key="4">
    <source>
        <dbReference type="ARBA" id="ARBA00023163"/>
    </source>
</evidence>
<dbReference type="SUPFAM" id="SSF48452">
    <property type="entry name" value="TPR-like"/>
    <property type="match status" value="3"/>
</dbReference>